<proteinExistence type="predicted"/>
<keyword evidence="3" id="KW-1185">Reference proteome</keyword>
<accession>A0A816CS28</accession>
<dbReference type="EMBL" id="CAJNOL010006988">
    <property type="protein sequence ID" value="CAF1623925.1"/>
    <property type="molecule type" value="Genomic_DNA"/>
</dbReference>
<gene>
    <name evidence="2" type="ORF">JXQ802_LOCUS50940</name>
    <name evidence="1" type="ORF">PYM288_LOCUS6683</name>
</gene>
<sequence length="111" mass="13115">MTVSSSSPTHFIPIDPRIYCETMNELHSYITSSKTCSDQRLFSIDLRRESAYVYSSVKLRQQKRERQRMFIINNEFSYLNNKFNIIESSTSYSRQHHSTNTLDEQHITPSN</sequence>
<evidence type="ECO:0000313" key="1">
    <source>
        <dbReference type="EMBL" id="CAF0843404.1"/>
    </source>
</evidence>
<dbReference type="EMBL" id="CAJNOH010000075">
    <property type="protein sequence ID" value="CAF0843404.1"/>
    <property type="molecule type" value="Genomic_DNA"/>
</dbReference>
<dbReference type="Proteomes" id="UP000663854">
    <property type="component" value="Unassembled WGS sequence"/>
</dbReference>
<evidence type="ECO:0000313" key="3">
    <source>
        <dbReference type="Proteomes" id="UP000663870"/>
    </source>
</evidence>
<dbReference type="AlphaFoldDB" id="A0A816CS28"/>
<name>A0A816CS28_9BILA</name>
<evidence type="ECO:0000313" key="2">
    <source>
        <dbReference type="EMBL" id="CAF1623925.1"/>
    </source>
</evidence>
<protein>
    <submittedName>
        <fullName evidence="2">Uncharacterized protein</fullName>
    </submittedName>
</protein>
<reference evidence="2" key="1">
    <citation type="submission" date="2021-02" db="EMBL/GenBank/DDBJ databases">
        <authorList>
            <person name="Nowell W R."/>
        </authorList>
    </citation>
    <scope>NUCLEOTIDE SEQUENCE</scope>
</reference>
<organism evidence="2 3">
    <name type="scientific">Rotaria sordida</name>
    <dbReference type="NCBI Taxonomy" id="392033"/>
    <lineage>
        <taxon>Eukaryota</taxon>
        <taxon>Metazoa</taxon>
        <taxon>Spiralia</taxon>
        <taxon>Gnathifera</taxon>
        <taxon>Rotifera</taxon>
        <taxon>Eurotatoria</taxon>
        <taxon>Bdelloidea</taxon>
        <taxon>Philodinida</taxon>
        <taxon>Philodinidae</taxon>
        <taxon>Rotaria</taxon>
    </lineage>
</organism>
<comment type="caution">
    <text evidence="2">The sequence shown here is derived from an EMBL/GenBank/DDBJ whole genome shotgun (WGS) entry which is preliminary data.</text>
</comment>
<dbReference type="Proteomes" id="UP000663870">
    <property type="component" value="Unassembled WGS sequence"/>
</dbReference>